<sequence>MACAVWSSVALLLLMLITCQVVGDKAGGRCVWYGQCGTNPESFTHGKANCPYNGPPKPLDPASKTILTSVCPELVADILISGNPASNISTCCDSVQLTAMVGQMNIGLGLLQRCPTCVRNFRQIYCYMTCSPHQSNFMFPKEIKNATDTQKPVITDLEVHVTKKFVDGVFSSCKDVAMPSTNEKAMSLMCGHWGQYYCTGQRWFEYMGSVSNGYAPFQIDYVYQESSNSTFKPFTKNIIPCNSAVSNNSRACSCLDCEASCPKPPPLPPLPQPFIIFGVDGLELVMALVFLFIASVFATVYVCLSCRSQSVDIAVDTSTGPSWAEEPNCLEKAGSWIDDILEKFFTAWGTVCAEYPWIVLLVGMAIAVGLSAGIVFLHVTTDPVELWAAPNSRSRVEKEFFDKSFEPFYRTEMLIIRPVGVDKVTHESPDGQEIWGPVFNKTFLAEVLKLQNYITNEISGSVNKIGVYLEDICFKPLSPINNKCTIQSVLNYFQNNETNLNLNHTDSFGLEIDYLSHLDSCIRNPVSPLDPQLNIPCLGEYGGPVFPYTALGGFLNGSRVLGPNPPYKNATALVIVFVVNNYYDKEKIEKAMAWEEAFLQFMKNYSHPMMDIAFSAERAIQDELERESEGDVITILISYCIMFAYIALALGEFTRCSRLLVDSKITLGLGGVLIVLVSVSSSVGIYGYIGIPATLIIIEVIPFLVLAVGVDNMFILVQTYQRESRRPTESRSEHIGRIVGQVAPTILLASCSEAACFFLGALSGMPAVHAFALYAGMALTIDFILQVTCFVSLVALDAKRQEENRYDILCCIKGSDKESDSREKLLHKLFKHVYAPALLSRVARPIVMIVFAGWLCSSIAVLPKIMIGLDQELSMPDDSYLQKYFEYLGKYLSVGPPLYFVLKGGINFSNFSEQNKICGTVDCNSDSLSTQVYISSLVSNRTYIAQPASSWLDDYMDWSLYNMQEGSAGVPCCRIKNDGSFCPSTDYESPCQNCNIKVMEDGLRPDPVTFMKYLPFFLEDIPSESCPKGGHAAYGQAVNIAPDAHNETSVGANYFMTYHTILKKSNDYYMALEWARKVSKNITTALNEGLEEPRYEVFPYSVFYVFYEQYLTMWEDVLTSLGISLVTVLLVSILLSGLDVASSIAVIVTIIMILVNLGGLMYWWDVSLNAVSLVNLVMAVGISVEFCSHITHAFSLSMEETRLLRAKDALITMGSSVLSGITFTKFGGIIVLAFAHSKIFKVFYFRMYLGIVLFGAAHGLIFLPVMLSFCGPRSNRCCIQKRQWSRIAESFHGSMSMNDEVPDLPQPINVSVDDTRIIQPNNHSSYGGTDNVAYA</sequence>
<evidence type="ECO:0000256" key="1">
    <source>
        <dbReference type="ARBA" id="ARBA00004127"/>
    </source>
</evidence>
<dbReference type="Pfam" id="PF12349">
    <property type="entry name" value="Sterol-sensing"/>
    <property type="match status" value="1"/>
</dbReference>
<comment type="caution">
    <text evidence="19">The sequence shown here is derived from an EMBL/GenBank/DDBJ whole genome shotgun (WGS) entry which is preliminary data.</text>
</comment>
<evidence type="ECO:0000256" key="2">
    <source>
        <dbReference type="ARBA" id="ARBA00005585"/>
    </source>
</evidence>
<dbReference type="InterPro" id="IPR004765">
    <property type="entry name" value="NPC1-like"/>
</dbReference>
<dbReference type="GO" id="GO:0030301">
    <property type="term" value="P:cholesterol transport"/>
    <property type="evidence" value="ECO:0007669"/>
    <property type="project" value="UniProtKB-ARBA"/>
</dbReference>
<dbReference type="GO" id="GO:0015485">
    <property type="term" value="F:cholesterol binding"/>
    <property type="evidence" value="ECO:0007669"/>
    <property type="project" value="TreeGrafter"/>
</dbReference>
<keyword evidence="11" id="KW-1015">Disulfide bond</keyword>
<feature type="domain" description="SSD" evidence="18">
    <location>
        <begin position="631"/>
        <end position="796"/>
    </location>
</feature>
<feature type="transmembrane region" description="Helical" evidence="16">
    <location>
        <begin position="695"/>
        <end position="717"/>
    </location>
</feature>
<feature type="chain" id="PRO_5043587001" description="SSD domain-containing protein" evidence="17">
    <location>
        <begin position="24"/>
        <end position="1335"/>
    </location>
</feature>
<feature type="transmembrane region" description="Helical" evidence="16">
    <location>
        <begin position="738"/>
        <end position="765"/>
    </location>
</feature>
<feature type="transmembrane region" description="Helical" evidence="16">
    <location>
        <begin position="1144"/>
        <end position="1164"/>
    </location>
</feature>
<keyword evidence="4" id="KW-0153">Cholesterol metabolism</keyword>
<feature type="transmembrane region" description="Helical" evidence="16">
    <location>
        <begin position="1171"/>
        <end position="1191"/>
    </location>
</feature>
<proteinExistence type="inferred from homology"/>
<keyword evidence="9" id="KW-0443">Lipid metabolism</keyword>
<dbReference type="InterPro" id="IPR032190">
    <property type="entry name" value="NPC1_N"/>
</dbReference>
<feature type="transmembrane region" description="Helical" evidence="16">
    <location>
        <begin position="1211"/>
        <end position="1235"/>
    </location>
</feature>
<keyword evidence="3" id="KW-0813">Transport</keyword>
<name>A0AAW0XBL9_CHEQU</name>
<evidence type="ECO:0000256" key="12">
    <source>
        <dbReference type="ARBA" id="ARBA00023166"/>
    </source>
</evidence>
<feature type="transmembrane region" description="Helical" evidence="16">
    <location>
        <begin position="1117"/>
        <end position="1138"/>
    </location>
</feature>
<feature type="transmembrane region" description="Helical" evidence="16">
    <location>
        <begin position="846"/>
        <end position="867"/>
    </location>
</feature>
<evidence type="ECO:0000256" key="11">
    <source>
        <dbReference type="ARBA" id="ARBA00023157"/>
    </source>
</evidence>
<evidence type="ECO:0000256" key="3">
    <source>
        <dbReference type="ARBA" id="ARBA00022448"/>
    </source>
</evidence>
<dbReference type="FunFam" id="1.20.1640.10:FF:000008">
    <property type="entry name" value="NPC intracellular cholesterol transporter 1"/>
    <property type="match status" value="1"/>
</dbReference>
<keyword evidence="20" id="KW-1185">Reference proteome</keyword>
<dbReference type="InterPro" id="IPR053956">
    <property type="entry name" value="NPC1_MLD"/>
</dbReference>
<feature type="transmembrane region" description="Helical" evidence="16">
    <location>
        <begin position="284"/>
        <end position="304"/>
    </location>
</feature>
<gene>
    <name evidence="19" type="ORF">OTU49_002361</name>
</gene>
<keyword evidence="7 16" id="KW-1133">Transmembrane helix</keyword>
<dbReference type="Gene3D" id="1.20.1640.10">
    <property type="entry name" value="Multidrug efflux transporter AcrB transmembrane domain"/>
    <property type="match status" value="2"/>
</dbReference>
<dbReference type="GO" id="GO:0042632">
    <property type="term" value="P:cholesterol homeostasis"/>
    <property type="evidence" value="ECO:0007669"/>
    <property type="project" value="TreeGrafter"/>
</dbReference>
<dbReference type="InterPro" id="IPR000731">
    <property type="entry name" value="SSD"/>
</dbReference>
<evidence type="ECO:0000256" key="8">
    <source>
        <dbReference type="ARBA" id="ARBA00023055"/>
    </source>
</evidence>
<comment type="subcellular location">
    <subcellularLocation>
        <location evidence="1">Endomembrane system</location>
        <topology evidence="1">Multi-pass membrane protein</topology>
    </subcellularLocation>
</comment>
<keyword evidence="8" id="KW-0445">Lipid transport</keyword>
<evidence type="ECO:0000256" key="14">
    <source>
        <dbReference type="ARBA" id="ARBA00023221"/>
    </source>
</evidence>
<accession>A0AAW0XBL9</accession>
<evidence type="ECO:0000256" key="17">
    <source>
        <dbReference type="SAM" id="SignalP"/>
    </source>
</evidence>
<comment type="catalytic activity">
    <reaction evidence="15">
        <text>cholesterol(in) = cholesterol(out)</text>
        <dbReference type="Rhea" id="RHEA:39747"/>
        <dbReference type="ChEBI" id="CHEBI:16113"/>
    </reaction>
</comment>
<dbReference type="PANTHER" id="PTHR45727">
    <property type="entry name" value="NPC INTRACELLULAR CHOLESTEROL TRANSPORTER 1"/>
    <property type="match status" value="1"/>
</dbReference>
<evidence type="ECO:0000256" key="4">
    <source>
        <dbReference type="ARBA" id="ARBA00022548"/>
    </source>
</evidence>
<feature type="transmembrane region" description="Helical" evidence="16">
    <location>
        <begin position="632"/>
        <end position="653"/>
    </location>
</feature>
<evidence type="ECO:0000256" key="13">
    <source>
        <dbReference type="ARBA" id="ARBA00023180"/>
    </source>
</evidence>
<dbReference type="GO" id="GO:0012505">
    <property type="term" value="C:endomembrane system"/>
    <property type="evidence" value="ECO:0007669"/>
    <property type="project" value="UniProtKB-SubCell"/>
</dbReference>
<evidence type="ECO:0000256" key="6">
    <source>
        <dbReference type="ARBA" id="ARBA00022729"/>
    </source>
</evidence>
<dbReference type="InterPro" id="IPR053958">
    <property type="entry name" value="HMGCR/SNAP/NPC1-like_SSD"/>
</dbReference>
<dbReference type="EMBL" id="JARKIK010000030">
    <property type="protein sequence ID" value="KAK8741722.1"/>
    <property type="molecule type" value="Genomic_DNA"/>
</dbReference>
<evidence type="ECO:0000256" key="5">
    <source>
        <dbReference type="ARBA" id="ARBA00022692"/>
    </source>
</evidence>
<reference evidence="19 20" key="1">
    <citation type="journal article" date="2024" name="BMC Genomics">
        <title>Genome assembly of redclaw crayfish (Cherax quadricarinatus) provides insights into its immune adaptation and hypoxia tolerance.</title>
        <authorList>
            <person name="Liu Z."/>
            <person name="Zheng J."/>
            <person name="Li H."/>
            <person name="Fang K."/>
            <person name="Wang S."/>
            <person name="He J."/>
            <person name="Zhou D."/>
            <person name="Weng S."/>
            <person name="Chi M."/>
            <person name="Gu Z."/>
            <person name="He J."/>
            <person name="Li F."/>
            <person name="Wang M."/>
        </authorList>
    </citation>
    <scope>NUCLEOTIDE SEQUENCE [LARGE SCALE GENOMIC DNA]</scope>
    <source>
        <strain evidence="19">ZL_2023a</strain>
    </source>
</reference>
<feature type="transmembrane region" description="Helical" evidence="16">
    <location>
        <begin position="357"/>
        <end position="379"/>
    </location>
</feature>
<feature type="signal peptide" evidence="17">
    <location>
        <begin position="1"/>
        <end position="23"/>
    </location>
</feature>
<dbReference type="FunFam" id="1.20.1640.10:FF:000010">
    <property type="entry name" value="NPC intracellular cholesterol transporter 1"/>
    <property type="match status" value="1"/>
</dbReference>
<evidence type="ECO:0000256" key="7">
    <source>
        <dbReference type="ARBA" id="ARBA00022989"/>
    </source>
</evidence>
<dbReference type="Pfam" id="PF22314">
    <property type="entry name" value="NPC1_MLD"/>
    <property type="match status" value="1"/>
</dbReference>
<dbReference type="GO" id="GO:0005319">
    <property type="term" value="F:lipid transporter activity"/>
    <property type="evidence" value="ECO:0007669"/>
    <property type="project" value="InterPro"/>
</dbReference>
<evidence type="ECO:0000313" key="19">
    <source>
        <dbReference type="EMBL" id="KAK8741722.1"/>
    </source>
</evidence>
<dbReference type="GO" id="GO:0005886">
    <property type="term" value="C:plasma membrane"/>
    <property type="evidence" value="ECO:0007669"/>
    <property type="project" value="TreeGrafter"/>
</dbReference>
<dbReference type="Pfam" id="PF16414">
    <property type="entry name" value="NPC1_N"/>
    <property type="match status" value="1"/>
</dbReference>
<feature type="transmembrane region" description="Helical" evidence="16">
    <location>
        <begin position="665"/>
        <end position="689"/>
    </location>
</feature>
<evidence type="ECO:0000256" key="15">
    <source>
        <dbReference type="ARBA" id="ARBA00034049"/>
    </source>
</evidence>
<dbReference type="PROSITE" id="PS50156">
    <property type="entry name" value="SSD"/>
    <property type="match status" value="1"/>
</dbReference>
<dbReference type="NCBIfam" id="TIGR00917">
    <property type="entry name" value="2A060601"/>
    <property type="match status" value="1"/>
</dbReference>
<feature type="transmembrane region" description="Helical" evidence="16">
    <location>
        <begin position="1247"/>
        <end position="1269"/>
    </location>
</feature>
<keyword evidence="12" id="KW-1207">Sterol metabolism</keyword>
<keyword evidence="10 16" id="KW-0472">Membrane</keyword>
<keyword evidence="6 17" id="KW-0732">Signal</keyword>
<evidence type="ECO:0000256" key="16">
    <source>
        <dbReference type="SAM" id="Phobius"/>
    </source>
</evidence>
<dbReference type="SUPFAM" id="SSF82866">
    <property type="entry name" value="Multidrug efflux transporter AcrB transmembrane domain"/>
    <property type="match status" value="2"/>
</dbReference>
<dbReference type="GO" id="GO:0030299">
    <property type="term" value="P:intestinal cholesterol absorption"/>
    <property type="evidence" value="ECO:0007669"/>
    <property type="project" value="TreeGrafter"/>
</dbReference>
<keyword evidence="13" id="KW-0325">Glycoprotein</keyword>
<evidence type="ECO:0000259" key="18">
    <source>
        <dbReference type="PROSITE" id="PS50156"/>
    </source>
</evidence>
<keyword evidence="5 16" id="KW-0812">Transmembrane</keyword>
<protein>
    <recommendedName>
        <fullName evidence="18">SSD domain-containing protein</fullName>
    </recommendedName>
</protein>
<evidence type="ECO:0000313" key="20">
    <source>
        <dbReference type="Proteomes" id="UP001445076"/>
    </source>
</evidence>
<evidence type="ECO:0000256" key="10">
    <source>
        <dbReference type="ARBA" id="ARBA00023136"/>
    </source>
</evidence>
<organism evidence="19 20">
    <name type="scientific">Cherax quadricarinatus</name>
    <name type="common">Australian red claw crayfish</name>
    <dbReference type="NCBI Taxonomy" id="27406"/>
    <lineage>
        <taxon>Eukaryota</taxon>
        <taxon>Metazoa</taxon>
        <taxon>Ecdysozoa</taxon>
        <taxon>Arthropoda</taxon>
        <taxon>Crustacea</taxon>
        <taxon>Multicrustacea</taxon>
        <taxon>Malacostraca</taxon>
        <taxon>Eumalacostraca</taxon>
        <taxon>Eucarida</taxon>
        <taxon>Decapoda</taxon>
        <taxon>Pleocyemata</taxon>
        <taxon>Astacidea</taxon>
        <taxon>Parastacoidea</taxon>
        <taxon>Parastacidae</taxon>
        <taxon>Cherax</taxon>
    </lineage>
</organism>
<dbReference type="PANTHER" id="PTHR45727:SF2">
    <property type="entry name" value="NPC INTRACELLULAR CHOLESTEROL TRANSPORTER 1"/>
    <property type="match status" value="1"/>
</dbReference>
<feature type="transmembrane region" description="Helical" evidence="16">
    <location>
        <begin position="771"/>
        <end position="796"/>
    </location>
</feature>
<evidence type="ECO:0000256" key="9">
    <source>
        <dbReference type="ARBA" id="ARBA00023098"/>
    </source>
</evidence>
<feature type="transmembrane region" description="Helical" evidence="16">
    <location>
        <begin position="887"/>
        <end position="906"/>
    </location>
</feature>
<dbReference type="GO" id="GO:0008203">
    <property type="term" value="P:cholesterol metabolic process"/>
    <property type="evidence" value="ECO:0007669"/>
    <property type="project" value="UniProtKB-KW"/>
</dbReference>
<dbReference type="Proteomes" id="UP001445076">
    <property type="component" value="Unassembled WGS sequence"/>
</dbReference>
<comment type="similarity">
    <text evidence="2">Belongs to the patched family.</text>
</comment>
<keyword evidence="14" id="KW-0753">Steroid metabolism</keyword>